<name>A0A2G8SN28_9APHY</name>
<organism evidence="7 8">
    <name type="scientific">Ganoderma sinense ZZ0214-1</name>
    <dbReference type="NCBI Taxonomy" id="1077348"/>
    <lineage>
        <taxon>Eukaryota</taxon>
        <taxon>Fungi</taxon>
        <taxon>Dikarya</taxon>
        <taxon>Basidiomycota</taxon>
        <taxon>Agaricomycotina</taxon>
        <taxon>Agaricomycetes</taxon>
        <taxon>Polyporales</taxon>
        <taxon>Polyporaceae</taxon>
        <taxon>Ganoderma</taxon>
    </lineage>
</organism>
<protein>
    <recommendedName>
        <fullName evidence="6">MYND-type domain-containing protein</fullName>
    </recommendedName>
</protein>
<evidence type="ECO:0000256" key="1">
    <source>
        <dbReference type="ARBA" id="ARBA00022723"/>
    </source>
</evidence>
<evidence type="ECO:0000256" key="4">
    <source>
        <dbReference type="PROSITE-ProRule" id="PRU00134"/>
    </source>
</evidence>
<reference evidence="7 8" key="1">
    <citation type="journal article" date="2015" name="Sci. Rep.">
        <title>Chromosome-level genome map provides insights into diverse defense mechanisms in the medicinal fungus Ganoderma sinense.</title>
        <authorList>
            <person name="Zhu Y."/>
            <person name="Xu J."/>
            <person name="Sun C."/>
            <person name="Zhou S."/>
            <person name="Xu H."/>
            <person name="Nelson D.R."/>
            <person name="Qian J."/>
            <person name="Song J."/>
            <person name="Luo H."/>
            <person name="Xiang L."/>
            <person name="Li Y."/>
            <person name="Xu Z."/>
            <person name="Ji A."/>
            <person name="Wang L."/>
            <person name="Lu S."/>
            <person name="Hayward A."/>
            <person name="Sun W."/>
            <person name="Li X."/>
            <person name="Schwartz D.C."/>
            <person name="Wang Y."/>
            <person name="Chen S."/>
        </authorList>
    </citation>
    <scope>NUCLEOTIDE SEQUENCE [LARGE SCALE GENOMIC DNA]</scope>
    <source>
        <strain evidence="7 8">ZZ0214-1</strain>
    </source>
</reference>
<gene>
    <name evidence="7" type="ORF">GSI_02949</name>
</gene>
<keyword evidence="2 4" id="KW-0863">Zinc-finger</keyword>
<evidence type="ECO:0000259" key="6">
    <source>
        <dbReference type="PROSITE" id="PS50865"/>
    </source>
</evidence>
<sequence length="212" mass="23896">MFLLSVSTLAGAMVIFTLAAIFLPDPPPPLDEDRCGFAFCEVCMKEAPYACSACKTTRYCSKACQNSNWRNHQRECGIHQKLNEINTRIAMTPPKRPPVGQCTGCNAKVGEGRRLAMCKECGYQACGSCESHHSRGTCYCPNSNFGKSYCRMEPRWYHSNGRGRAYAGDRHPETLGRPYPDEMYDPTPHACDCCGTVTKVFKKEYRDPWVWH</sequence>
<dbReference type="OrthoDB" id="432970at2759"/>
<dbReference type="SUPFAM" id="SSF144232">
    <property type="entry name" value="HIT/MYND zinc finger-like"/>
    <property type="match status" value="1"/>
</dbReference>
<evidence type="ECO:0000313" key="8">
    <source>
        <dbReference type="Proteomes" id="UP000230002"/>
    </source>
</evidence>
<keyword evidence="5" id="KW-0732">Signal</keyword>
<dbReference type="PROSITE" id="PS50865">
    <property type="entry name" value="ZF_MYND_2"/>
    <property type="match status" value="1"/>
</dbReference>
<dbReference type="InterPro" id="IPR002893">
    <property type="entry name" value="Znf_MYND"/>
</dbReference>
<accession>A0A2G8SN28</accession>
<evidence type="ECO:0000313" key="7">
    <source>
        <dbReference type="EMBL" id="PIL35160.1"/>
    </source>
</evidence>
<keyword evidence="8" id="KW-1185">Reference proteome</keyword>
<proteinExistence type="predicted"/>
<dbReference type="GO" id="GO:0008270">
    <property type="term" value="F:zinc ion binding"/>
    <property type="evidence" value="ECO:0007669"/>
    <property type="project" value="UniProtKB-KW"/>
</dbReference>
<dbReference type="STRING" id="1077348.A0A2G8SN28"/>
<dbReference type="AlphaFoldDB" id="A0A2G8SN28"/>
<dbReference type="EMBL" id="AYKW01000004">
    <property type="protein sequence ID" value="PIL35160.1"/>
    <property type="molecule type" value="Genomic_DNA"/>
</dbReference>
<feature type="domain" description="MYND-type" evidence="6">
    <location>
        <begin position="40"/>
        <end position="76"/>
    </location>
</feature>
<dbReference type="Pfam" id="PF01753">
    <property type="entry name" value="zf-MYND"/>
    <property type="match status" value="1"/>
</dbReference>
<evidence type="ECO:0000256" key="3">
    <source>
        <dbReference type="ARBA" id="ARBA00022833"/>
    </source>
</evidence>
<keyword evidence="3" id="KW-0862">Zinc</keyword>
<feature type="chain" id="PRO_5013863113" description="MYND-type domain-containing protein" evidence="5">
    <location>
        <begin position="20"/>
        <end position="212"/>
    </location>
</feature>
<dbReference type="Proteomes" id="UP000230002">
    <property type="component" value="Unassembled WGS sequence"/>
</dbReference>
<evidence type="ECO:0000256" key="5">
    <source>
        <dbReference type="SAM" id="SignalP"/>
    </source>
</evidence>
<dbReference type="Gene3D" id="6.10.140.2220">
    <property type="match status" value="1"/>
</dbReference>
<keyword evidence="1" id="KW-0479">Metal-binding</keyword>
<feature type="signal peptide" evidence="5">
    <location>
        <begin position="1"/>
        <end position="19"/>
    </location>
</feature>
<comment type="caution">
    <text evidence="7">The sequence shown here is derived from an EMBL/GenBank/DDBJ whole genome shotgun (WGS) entry which is preliminary data.</text>
</comment>
<evidence type="ECO:0000256" key="2">
    <source>
        <dbReference type="ARBA" id="ARBA00022771"/>
    </source>
</evidence>